<dbReference type="PANTHER" id="PTHR31921:SF1">
    <property type="entry name" value="PROTEIN DPCD"/>
    <property type="match status" value="1"/>
</dbReference>
<dbReference type="Proteomes" id="UP001472866">
    <property type="component" value="Chromosome 06"/>
</dbReference>
<proteinExistence type="inferred from homology"/>
<evidence type="ECO:0000256" key="2">
    <source>
        <dbReference type="ARBA" id="ARBA00020330"/>
    </source>
</evidence>
<dbReference type="EMBL" id="CP151506">
    <property type="protein sequence ID" value="WZN62917.1"/>
    <property type="molecule type" value="Genomic_DNA"/>
</dbReference>
<dbReference type="Pfam" id="PF14913">
    <property type="entry name" value="DPCD"/>
    <property type="match status" value="1"/>
</dbReference>
<evidence type="ECO:0000256" key="1">
    <source>
        <dbReference type="ARBA" id="ARBA00010597"/>
    </source>
</evidence>
<gene>
    <name evidence="3" type="ORF">HKI87_06g44620</name>
</gene>
<reference evidence="3 4" key="1">
    <citation type="submission" date="2024-03" db="EMBL/GenBank/DDBJ databases">
        <title>Complete genome sequence of the green alga Chloropicon roscoffensis RCC1871.</title>
        <authorList>
            <person name="Lemieux C."/>
            <person name="Pombert J.-F."/>
            <person name="Otis C."/>
            <person name="Turmel M."/>
        </authorList>
    </citation>
    <scope>NUCLEOTIDE SEQUENCE [LARGE SCALE GENOMIC DNA]</scope>
    <source>
        <strain evidence="3 4">RCC1871</strain>
    </source>
</reference>
<accession>A0AAX4P955</accession>
<name>A0AAX4P955_9CHLO</name>
<evidence type="ECO:0000313" key="4">
    <source>
        <dbReference type="Proteomes" id="UP001472866"/>
    </source>
</evidence>
<dbReference type="InterPro" id="IPR026224">
    <property type="entry name" value="DPCD"/>
</dbReference>
<organism evidence="3 4">
    <name type="scientific">Chloropicon roscoffensis</name>
    <dbReference type="NCBI Taxonomy" id="1461544"/>
    <lineage>
        <taxon>Eukaryota</taxon>
        <taxon>Viridiplantae</taxon>
        <taxon>Chlorophyta</taxon>
        <taxon>Chloropicophyceae</taxon>
        <taxon>Chloropicales</taxon>
        <taxon>Chloropicaceae</taxon>
        <taxon>Chloropicon</taxon>
    </lineage>
</organism>
<dbReference type="PRINTS" id="PR02065">
    <property type="entry name" value="PROTEINDPCD"/>
</dbReference>
<sequence length="195" mass="22430">MLRQGGKSTSFVSGNKKSVHTTFENGSELVEEYDLRTDELLVRKRRTKTTLGGEGKWEYLVGDAPVHFNPDVSTIAESSSNPIFSRKDTERHFQWRIRNLPYSADNYDVSVDHSDNKVVIRTKNKKYYKRIEIPEMKLLEASLVEGALSWHHANNTLVVSYQKPSEVVDLEIKDKAERRKIKTTKDDGDVQCNQQ</sequence>
<comment type="similarity">
    <text evidence="1">Belongs to the DPCD family.</text>
</comment>
<keyword evidence="4" id="KW-1185">Reference proteome</keyword>
<protein>
    <recommendedName>
        <fullName evidence="2">Protein DPCD</fullName>
    </recommendedName>
</protein>
<dbReference type="PANTHER" id="PTHR31921">
    <property type="entry name" value="PROTEIN DPCD"/>
    <property type="match status" value="1"/>
</dbReference>
<dbReference type="AlphaFoldDB" id="A0AAX4P955"/>
<evidence type="ECO:0000313" key="3">
    <source>
        <dbReference type="EMBL" id="WZN62917.1"/>
    </source>
</evidence>